<dbReference type="EMBL" id="RQYC01000001">
    <property type="protein sequence ID" value="RRD91529.1"/>
    <property type="molecule type" value="Genomic_DNA"/>
</dbReference>
<evidence type="ECO:0000313" key="1">
    <source>
        <dbReference type="EMBL" id="RRD91529.1"/>
    </source>
</evidence>
<reference evidence="1 2" key="1">
    <citation type="submission" date="2018-11" db="EMBL/GenBank/DDBJ databases">
        <title>Genomes From Bacteria Associated with the Canine Oral Cavity: a Test Case for Automated Genome-Based Taxonomic Assignment.</title>
        <authorList>
            <person name="Coil D.A."/>
            <person name="Jospin G."/>
            <person name="Darling A.E."/>
            <person name="Wallis C."/>
            <person name="Davis I.J."/>
            <person name="Harris S."/>
            <person name="Eisen J.A."/>
            <person name="Holcombe L.J."/>
            <person name="O'Flynn C."/>
        </authorList>
    </citation>
    <scope>NUCLEOTIDE SEQUENCE [LARGE SCALE GENOMIC DNA]</scope>
    <source>
        <strain evidence="1 2">COT-280</strain>
    </source>
</reference>
<proteinExistence type="predicted"/>
<dbReference type="RefSeq" id="WP_124793731.1">
    <property type="nucleotide sequence ID" value="NZ_RQYC01000001.1"/>
</dbReference>
<gene>
    <name evidence="1" type="ORF">EII21_00400</name>
</gene>
<accession>A0A3P2A7W4</accession>
<organism evidence="1 2">
    <name type="scientific">Conchiformibius steedae</name>
    <dbReference type="NCBI Taxonomy" id="153493"/>
    <lineage>
        <taxon>Bacteria</taxon>
        <taxon>Pseudomonadati</taxon>
        <taxon>Pseudomonadota</taxon>
        <taxon>Betaproteobacteria</taxon>
        <taxon>Neisseriales</taxon>
        <taxon>Neisseriaceae</taxon>
        <taxon>Conchiformibius</taxon>
    </lineage>
</organism>
<dbReference type="OrthoDB" id="71604at2"/>
<sequence>MREPFPCNACGKCCRLVNQSEQTAFLDRGDGVCRHFDESAKLCSIYATRPLVCRVEDYYVVHLSEMMTWQDFVQMNVSICDKLQQRGVIKEK</sequence>
<protein>
    <submittedName>
        <fullName evidence="1">YkgJ family cysteine cluster protein</fullName>
    </submittedName>
</protein>
<keyword evidence="2" id="KW-1185">Reference proteome</keyword>
<name>A0A3P2A7W4_9NEIS</name>
<dbReference type="Proteomes" id="UP000269923">
    <property type="component" value="Unassembled WGS sequence"/>
</dbReference>
<dbReference type="AlphaFoldDB" id="A0A3P2A7W4"/>
<comment type="caution">
    <text evidence="1">The sequence shown here is derived from an EMBL/GenBank/DDBJ whole genome shotgun (WGS) entry which is preliminary data.</text>
</comment>
<dbReference type="Pfam" id="PF03692">
    <property type="entry name" value="CxxCxxCC"/>
    <property type="match status" value="1"/>
</dbReference>
<dbReference type="InterPro" id="IPR005358">
    <property type="entry name" value="Puta_zinc/iron-chelating_dom"/>
</dbReference>
<evidence type="ECO:0000313" key="2">
    <source>
        <dbReference type="Proteomes" id="UP000269923"/>
    </source>
</evidence>